<dbReference type="AlphaFoldDB" id="A0A5E8BJ61"/>
<feature type="transmembrane region" description="Helical" evidence="8">
    <location>
        <begin position="437"/>
        <end position="462"/>
    </location>
</feature>
<dbReference type="GO" id="GO:0005452">
    <property type="term" value="F:solute:inorganic anion antiporter activity"/>
    <property type="evidence" value="ECO:0007669"/>
    <property type="project" value="InterPro"/>
</dbReference>
<sequence>MSLRHLNNIGFALFGQPCSGIFKDIKGRLPYYLSDWTDALNYRVVPATIFMYFANLLPAISFAQDMFDKTDNAFGVNEVLLASAIGGIVFGIFAGQPLCIVGVTGPIAIFNYTVYEIIVPKGIPYFPFMCWICLWSMVMHFIIAIFNWINSLRYVTLFSCDIFGFFICIIYIQKGIQICTRQFEFAGNANDYGSATTTHGDLPINLAAGYFSVMVALLMMVFGVLCSVIGNYTKFFKPPIRKFISDYGTPLTVVFFSGFVHFGGRMASTPVQHLPTTRSFQPTYSGEHLGRTHGWFIHFWHGISVGDVFLAIPFAILLTLLFLFDHNVSSLIAQDSKYKLKKPASFHWDFFLLGITTGLAGILGIPAPNGLIPQAPLHTESLCISADHIKNHQETSDTESDTEFINMSGTNYVRAIEQRVSNTLQGLLIMGTMSGPLLVVLGLVPQAALAGLFWIMGISGLINNGLTSKLQYIITDHRYLSPEMKRLDGCSKRGLYIFTFAQAVFAGAEVGITQSIAAVGFPGVLLLSVVVGYVLPFIISEEDMAILDRPTAPAFVLANLRRVRKSTNSTARNSAEMMDEEESYQVEMQDILDTHDNKTQGIDTESREIEEHPQDSEGSHLHHRHNIE</sequence>
<comment type="subcellular location">
    <subcellularLocation>
        <location evidence="1">Vacuole membrane</location>
        <topology evidence="1">Multi-pass membrane protein</topology>
    </subcellularLocation>
</comment>
<keyword evidence="6 8" id="KW-0472">Membrane</keyword>
<dbReference type="InterPro" id="IPR011531">
    <property type="entry name" value="HCO3_transpt-like_TM_dom"/>
</dbReference>
<feature type="transmembrane region" description="Helical" evidence="8">
    <location>
        <begin position="154"/>
        <end position="172"/>
    </location>
</feature>
<keyword evidence="3" id="KW-0926">Vacuole</keyword>
<feature type="domain" description="Bicarbonate transporter-like transmembrane" evidence="9">
    <location>
        <begin position="17"/>
        <end position="183"/>
    </location>
</feature>
<evidence type="ECO:0000256" key="4">
    <source>
        <dbReference type="ARBA" id="ARBA00022692"/>
    </source>
</evidence>
<evidence type="ECO:0000259" key="9">
    <source>
        <dbReference type="Pfam" id="PF00955"/>
    </source>
</evidence>
<proteinExistence type="inferred from homology"/>
<dbReference type="RefSeq" id="XP_031853449.1">
    <property type="nucleotide sequence ID" value="XM_031997558.1"/>
</dbReference>
<evidence type="ECO:0000256" key="3">
    <source>
        <dbReference type="ARBA" id="ARBA00022554"/>
    </source>
</evidence>
<comment type="similarity">
    <text evidence="2">Belongs to the anion exchanger (TC 2.A.31) family.</text>
</comment>
<evidence type="ECO:0000256" key="8">
    <source>
        <dbReference type="SAM" id="Phobius"/>
    </source>
</evidence>
<dbReference type="Pfam" id="PF00955">
    <property type="entry name" value="HCO3_cotransp"/>
    <property type="match status" value="2"/>
</dbReference>
<dbReference type="GO" id="GO:0006820">
    <property type="term" value="P:monoatomic anion transport"/>
    <property type="evidence" value="ECO:0007669"/>
    <property type="project" value="InterPro"/>
</dbReference>
<feature type="transmembrane region" description="Helical" evidence="8">
    <location>
        <begin position="494"/>
        <end position="512"/>
    </location>
</feature>
<name>A0A5E8BJ61_9ASCO</name>
<feature type="transmembrane region" description="Helical" evidence="8">
    <location>
        <begin position="210"/>
        <end position="232"/>
    </location>
</feature>
<evidence type="ECO:0000256" key="2">
    <source>
        <dbReference type="ARBA" id="ARBA00010993"/>
    </source>
</evidence>
<feature type="transmembrane region" description="Helical" evidence="8">
    <location>
        <begin position="125"/>
        <end position="147"/>
    </location>
</feature>
<dbReference type="GeneID" id="43581658"/>
<reference evidence="10 11" key="1">
    <citation type="submission" date="2019-09" db="EMBL/GenBank/DDBJ databases">
        <authorList>
            <person name="Brejova B."/>
        </authorList>
    </citation>
    <scope>NUCLEOTIDE SEQUENCE [LARGE SCALE GENOMIC DNA]</scope>
</reference>
<dbReference type="EMBL" id="CABVLU010000002">
    <property type="protein sequence ID" value="VVT50667.1"/>
    <property type="molecule type" value="Genomic_DNA"/>
</dbReference>
<dbReference type="InterPro" id="IPR003020">
    <property type="entry name" value="HCO3_transpt_euk"/>
</dbReference>
<feature type="domain" description="Bicarbonate transporter-like transmembrane" evidence="9">
    <location>
        <begin position="216"/>
        <end position="549"/>
    </location>
</feature>
<keyword evidence="5 8" id="KW-1133">Transmembrane helix</keyword>
<dbReference type="OrthoDB" id="1735926at2759"/>
<evidence type="ECO:0000256" key="1">
    <source>
        <dbReference type="ARBA" id="ARBA00004128"/>
    </source>
</evidence>
<dbReference type="Proteomes" id="UP000398389">
    <property type="component" value="Unassembled WGS sequence"/>
</dbReference>
<feature type="transmembrane region" description="Helical" evidence="8">
    <location>
        <begin position="299"/>
        <end position="324"/>
    </location>
</feature>
<dbReference type="GO" id="GO:0005886">
    <property type="term" value="C:plasma membrane"/>
    <property type="evidence" value="ECO:0007669"/>
    <property type="project" value="TreeGrafter"/>
</dbReference>
<feature type="transmembrane region" description="Helical" evidence="8">
    <location>
        <begin position="79"/>
        <end position="105"/>
    </location>
</feature>
<organism evidence="10 11">
    <name type="scientific">Magnusiomyces paraingens</name>
    <dbReference type="NCBI Taxonomy" id="2606893"/>
    <lineage>
        <taxon>Eukaryota</taxon>
        <taxon>Fungi</taxon>
        <taxon>Dikarya</taxon>
        <taxon>Ascomycota</taxon>
        <taxon>Saccharomycotina</taxon>
        <taxon>Dipodascomycetes</taxon>
        <taxon>Dipodascales</taxon>
        <taxon>Dipodascaceae</taxon>
        <taxon>Magnusiomyces</taxon>
    </lineage>
</organism>
<dbReference type="GO" id="GO:0005774">
    <property type="term" value="C:vacuolar membrane"/>
    <property type="evidence" value="ECO:0007669"/>
    <property type="project" value="UniProtKB-SubCell"/>
</dbReference>
<feature type="transmembrane region" description="Helical" evidence="8">
    <location>
        <begin position="518"/>
        <end position="539"/>
    </location>
</feature>
<feature type="region of interest" description="Disordered" evidence="7">
    <location>
        <begin position="593"/>
        <end position="628"/>
    </location>
</feature>
<feature type="transmembrane region" description="Helical" evidence="8">
    <location>
        <begin position="49"/>
        <end position="67"/>
    </location>
</feature>
<evidence type="ECO:0000313" key="10">
    <source>
        <dbReference type="EMBL" id="VVT50667.1"/>
    </source>
</evidence>
<keyword evidence="4 8" id="KW-0812">Transmembrane</keyword>
<dbReference type="GO" id="GO:0050801">
    <property type="term" value="P:monoatomic ion homeostasis"/>
    <property type="evidence" value="ECO:0007669"/>
    <property type="project" value="TreeGrafter"/>
</dbReference>
<feature type="transmembrane region" description="Helical" evidence="8">
    <location>
        <begin position="244"/>
        <end position="264"/>
    </location>
</feature>
<protein>
    <recommendedName>
        <fullName evidence="9">Bicarbonate transporter-like transmembrane domain-containing protein</fullName>
    </recommendedName>
</protein>
<dbReference type="FunFam" id="1.10.287.570:FF:000003">
    <property type="entry name" value="Anion exchange family protein"/>
    <property type="match status" value="1"/>
</dbReference>
<feature type="transmembrane region" description="Helical" evidence="8">
    <location>
        <begin position="345"/>
        <end position="367"/>
    </location>
</feature>
<dbReference type="PANTHER" id="PTHR11453:SF82">
    <property type="entry name" value="BORON TRANSPORTER 1"/>
    <property type="match status" value="1"/>
</dbReference>
<gene>
    <name evidence="10" type="ORF">SAPINGB_P002840</name>
</gene>
<dbReference type="Gene3D" id="1.10.287.570">
    <property type="entry name" value="Helical hairpin bin"/>
    <property type="match status" value="1"/>
</dbReference>
<keyword evidence="11" id="KW-1185">Reference proteome</keyword>
<dbReference type="GO" id="GO:0000324">
    <property type="term" value="C:fungal-type vacuole"/>
    <property type="evidence" value="ECO:0007669"/>
    <property type="project" value="TreeGrafter"/>
</dbReference>
<dbReference type="PANTHER" id="PTHR11453">
    <property type="entry name" value="ANION EXCHANGE PROTEIN"/>
    <property type="match status" value="1"/>
</dbReference>
<evidence type="ECO:0000313" key="11">
    <source>
        <dbReference type="Proteomes" id="UP000398389"/>
    </source>
</evidence>
<accession>A0A5E8BJ61</accession>
<evidence type="ECO:0000256" key="6">
    <source>
        <dbReference type="ARBA" id="ARBA00023136"/>
    </source>
</evidence>
<evidence type="ECO:0000256" key="5">
    <source>
        <dbReference type="ARBA" id="ARBA00022989"/>
    </source>
</evidence>
<dbReference type="GO" id="GO:0080139">
    <property type="term" value="F:borate efflux transmembrane transporter activity"/>
    <property type="evidence" value="ECO:0007669"/>
    <property type="project" value="TreeGrafter"/>
</dbReference>
<evidence type="ECO:0000256" key="7">
    <source>
        <dbReference type="SAM" id="MobiDB-lite"/>
    </source>
</evidence>